<keyword evidence="4" id="KW-1185">Reference proteome</keyword>
<dbReference type="Proteomes" id="UP000007590">
    <property type="component" value="Chromosome"/>
</dbReference>
<dbReference type="eggNOG" id="COG3652">
    <property type="taxonomic scope" value="Bacteria"/>
</dbReference>
<name>H8KQI1_SOLCM</name>
<dbReference type="OrthoDB" id="883203at2"/>
<dbReference type="EMBL" id="CP003349">
    <property type="protein sequence ID" value="AFD06597.1"/>
    <property type="molecule type" value="Genomic_DNA"/>
</dbReference>
<evidence type="ECO:0000256" key="1">
    <source>
        <dbReference type="SAM" id="MobiDB-lite"/>
    </source>
</evidence>
<dbReference type="InterPro" id="IPR012347">
    <property type="entry name" value="Ferritin-like"/>
</dbReference>
<dbReference type="Gene3D" id="1.20.1260.10">
    <property type="match status" value="1"/>
</dbReference>
<protein>
    <submittedName>
        <fullName evidence="3">Putative outer membrane protein</fullName>
    </submittedName>
</protein>
<evidence type="ECO:0000259" key="2">
    <source>
        <dbReference type="Pfam" id="PF13628"/>
    </source>
</evidence>
<proteinExistence type="predicted"/>
<dbReference type="InterPro" id="IPR025419">
    <property type="entry name" value="DUF4142"/>
</dbReference>
<feature type="domain" description="DUF4142" evidence="2">
    <location>
        <begin position="65"/>
        <end position="198"/>
    </location>
</feature>
<reference evidence="3" key="1">
    <citation type="submission" date="2012-02" db="EMBL/GenBank/DDBJ databases">
        <title>The complete genome of Solitalea canadensis DSM 3403.</title>
        <authorList>
            <consortium name="US DOE Joint Genome Institute (JGI-PGF)"/>
            <person name="Lucas S."/>
            <person name="Copeland A."/>
            <person name="Lapidus A."/>
            <person name="Glavina del Rio T."/>
            <person name="Dalin E."/>
            <person name="Tice H."/>
            <person name="Bruce D."/>
            <person name="Goodwin L."/>
            <person name="Pitluck S."/>
            <person name="Peters L."/>
            <person name="Ovchinnikova G."/>
            <person name="Lu M."/>
            <person name="Kyrpides N."/>
            <person name="Mavromatis K."/>
            <person name="Ivanova N."/>
            <person name="Brettin T."/>
            <person name="Detter J.C."/>
            <person name="Han C."/>
            <person name="Larimer F."/>
            <person name="Land M."/>
            <person name="Hauser L."/>
            <person name="Markowitz V."/>
            <person name="Cheng J.-F."/>
            <person name="Hugenholtz P."/>
            <person name="Woyke T."/>
            <person name="Wu D."/>
            <person name="Spring S."/>
            <person name="Schroeder M."/>
            <person name="Kopitz M."/>
            <person name="Brambilla E."/>
            <person name="Klenk H.-P."/>
            <person name="Eisen J.A."/>
        </authorList>
    </citation>
    <scope>NUCLEOTIDE SEQUENCE</scope>
    <source>
        <strain evidence="3">DSM 3403</strain>
    </source>
</reference>
<dbReference type="RefSeq" id="WP_014679824.1">
    <property type="nucleotide sequence ID" value="NC_017770.1"/>
</dbReference>
<dbReference type="HOGENOM" id="CLU_079636_1_2_10"/>
<gene>
    <name evidence="3" type="ordered locus">Solca_1524</name>
</gene>
<evidence type="ECO:0000313" key="4">
    <source>
        <dbReference type="Proteomes" id="UP000007590"/>
    </source>
</evidence>
<dbReference type="PANTHER" id="PTHR38593:SF1">
    <property type="entry name" value="BLR2558 PROTEIN"/>
    <property type="match status" value="1"/>
</dbReference>
<accession>H8KQI1</accession>
<dbReference type="PANTHER" id="PTHR38593">
    <property type="entry name" value="BLR2558 PROTEIN"/>
    <property type="match status" value="1"/>
</dbReference>
<dbReference type="KEGG" id="scn:Solca_1524"/>
<feature type="region of interest" description="Disordered" evidence="1">
    <location>
        <begin position="25"/>
        <end position="59"/>
    </location>
</feature>
<dbReference type="AlphaFoldDB" id="H8KQI1"/>
<dbReference type="STRING" id="929556.Solca_1524"/>
<sequence>MKSRILVVATVAVSLAYVACQQRGDKNNRNSTDSAGFDTMTTDTVTRDHTSTDTSYNTMSGPMRDDAEFLAMAYGDGLFEIEAAKLAQKNASSNEVKTLAKTIETDHMKANDQLSALAGKSNVTLPVALTDNKQSTYNELAAVTGKEFDKKYIKEMVKCHEDAIDAFEKKSKNANNAEIQNFAVKTIPVLTAHKTKAEVIKEMNKM</sequence>
<organism evidence="3 4">
    <name type="scientific">Solitalea canadensis (strain ATCC 29591 / DSM 3403 / JCM 21819 / LMG 8368 / NBRC 15130 / NCIMB 12057 / USAM 9D)</name>
    <name type="common">Flexibacter canadensis</name>
    <dbReference type="NCBI Taxonomy" id="929556"/>
    <lineage>
        <taxon>Bacteria</taxon>
        <taxon>Pseudomonadati</taxon>
        <taxon>Bacteroidota</taxon>
        <taxon>Sphingobacteriia</taxon>
        <taxon>Sphingobacteriales</taxon>
        <taxon>Sphingobacteriaceae</taxon>
        <taxon>Solitalea</taxon>
    </lineage>
</organism>
<evidence type="ECO:0000313" key="3">
    <source>
        <dbReference type="EMBL" id="AFD06597.1"/>
    </source>
</evidence>
<dbReference type="Pfam" id="PF13628">
    <property type="entry name" value="DUF4142"/>
    <property type="match status" value="1"/>
</dbReference>